<dbReference type="Gene3D" id="2.160.20.10">
    <property type="entry name" value="Single-stranded right-handed beta-helix, Pectin lyase-like"/>
    <property type="match status" value="1"/>
</dbReference>
<keyword evidence="2" id="KW-1185">Reference proteome</keyword>
<accession>A0A5J5IL15</accession>
<comment type="caution">
    <text evidence="1">The sequence shown here is derived from an EMBL/GenBank/DDBJ whole genome shotgun (WGS) entry which is preliminary data.</text>
</comment>
<protein>
    <recommendedName>
        <fullName evidence="3">Right handed beta helix region</fullName>
    </recommendedName>
</protein>
<dbReference type="InterPro" id="IPR011050">
    <property type="entry name" value="Pectin_lyase_fold/virulence"/>
</dbReference>
<dbReference type="InterPro" id="IPR059226">
    <property type="entry name" value="Choice_anch_Q_dom"/>
</dbReference>
<sequence>MSFIKYVFFFILTAIIISCKKESFIKSPQANLSTSVDTLKYDTVFTLVGSVTQSFKIFNNNNQKLRLSQVKLAGGASSVFKINVDGTAATEVDNIEMNANDSIYVFVQVNVNPNANNLPFLLRDSILISYNGNQKFVQLQAYGQNAIFLNSVKLTGNVTWDKTLPYVIIGGILIDSNSTLTVQRGTKIYLHASAPFLVDGTLIVNGTKQDSVVFNGDRMDSDYKDLPASWPGIFFSSSSKDNFLKHAVIKNAYQGIIAQGLSVNANPKLTISQCIIDNIYDAGVLGVNTNIYADNCLISNCGSNILLQLGGDYRFVHCTVVSYNNFLITHKAPVLQASNAAKQNGATFTRPLNAIFQNCIFWGDNGNVDNEIILDKEGSVSFLASFNHVLYKAKDNVSNGNFDAQSIKNTDPSFDSIDVSHNYYDFHLKDYSPAINAGTSTSFPKDLDDVIRDAKPDIGCYEK</sequence>
<dbReference type="EMBL" id="VYQF01000002">
    <property type="protein sequence ID" value="KAA9039367.1"/>
    <property type="molecule type" value="Genomic_DNA"/>
</dbReference>
<evidence type="ECO:0000313" key="2">
    <source>
        <dbReference type="Proteomes" id="UP000326903"/>
    </source>
</evidence>
<reference evidence="1 2" key="1">
    <citation type="submission" date="2019-09" db="EMBL/GenBank/DDBJ databases">
        <title>Draft genome sequence of Ginsengibacter sp. BR5-29.</title>
        <authorList>
            <person name="Im W.-T."/>
        </authorList>
    </citation>
    <scope>NUCLEOTIDE SEQUENCE [LARGE SCALE GENOMIC DNA]</scope>
    <source>
        <strain evidence="1 2">BR5-29</strain>
    </source>
</reference>
<proteinExistence type="predicted"/>
<gene>
    <name evidence="1" type="ORF">FW778_11090</name>
</gene>
<dbReference type="PROSITE" id="PS51257">
    <property type="entry name" value="PROKAR_LIPOPROTEIN"/>
    <property type="match status" value="1"/>
</dbReference>
<dbReference type="InterPro" id="IPR012334">
    <property type="entry name" value="Pectin_lyas_fold"/>
</dbReference>
<dbReference type="Proteomes" id="UP000326903">
    <property type="component" value="Unassembled WGS sequence"/>
</dbReference>
<dbReference type="SUPFAM" id="SSF51126">
    <property type="entry name" value="Pectin lyase-like"/>
    <property type="match status" value="1"/>
</dbReference>
<dbReference type="RefSeq" id="WP_150414777.1">
    <property type="nucleotide sequence ID" value="NZ_VYQF01000002.1"/>
</dbReference>
<dbReference type="AlphaFoldDB" id="A0A5J5IL15"/>
<organism evidence="1 2">
    <name type="scientific">Ginsengibacter hankyongi</name>
    <dbReference type="NCBI Taxonomy" id="2607284"/>
    <lineage>
        <taxon>Bacteria</taxon>
        <taxon>Pseudomonadati</taxon>
        <taxon>Bacteroidota</taxon>
        <taxon>Chitinophagia</taxon>
        <taxon>Chitinophagales</taxon>
        <taxon>Chitinophagaceae</taxon>
        <taxon>Ginsengibacter</taxon>
    </lineage>
</organism>
<name>A0A5J5IL15_9BACT</name>
<dbReference type="NCBIfam" id="NF041518">
    <property type="entry name" value="choice_anch_Q"/>
    <property type="match status" value="1"/>
</dbReference>
<evidence type="ECO:0000313" key="1">
    <source>
        <dbReference type="EMBL" id="KAA9039367.1"/>
    </source>
</evidence>
<evidence type="ECO:0008006" key="3">
    <source>
        <dbReference type="Google" id="ProtNLM"/>
    </source>
</evidence>